<comment type="function">
    <text evidence="4">Produces ATP from ADP in the presence of a proton gradient across the membrane.</text>
</comment>
<comment type="similarity">
    <text evidence="1 4">Belongs to the V-ATPase E subunit family.</text>
</comment>
<gene>
    <name evidence="4" type="primary">atpE</name>
    <name evidence="5" type="ORF">DKM44_03695</name>
</gene>
<dbReference type="Proteomes" id="UP000245368">
    <property type="component" value="Chromosome"/>
</dbReference>
<dbReference type="GO" id="GO:0033178">
    <property type="term" value="C:proton-transporting two-sector ATPase complex, catalytic domain"/>
    <property type="evidence" value="ECO:0007669"/>
    <property type="project" value="InterPro"/>
</dbReference>
<evidence type="ECO:0000313" key="5">
    <source>
        <dbReference type="EMBL" id="AWN22449.1"/>
    </source>
</evidence>
<dbReference type="OrthoDB" id="68858at2"/>
<keyword evidence="2 4" id="KW-0813">Transport</keyword>
<evidence type="ECO:0000256" key="3">
    <source>
        <dbReference type="ARBA" id="ARBA00023065"/>
    </source>
</evidence>
<keyword evidence="3 4" id="KW-0406">Ion transport</keyword>
<reference evidence="5 6" key="1">
    <citation type="submission" date="2018-05" db="EMBL/GenBank/DDBJ databases">
        <title>Complete Genome Sequence of Deinococcus sp. strain 17bor-2.</title>
        <authorList>
            <person name="Srinivasan S."/>
        </authorList>
    </citation>
    <scope>NUCLEOTIDE SEQUENCE [LARGE SCALE GENOMIC DNA]</scope>
    <source>
        <strain evidence="5 6">17bor-2</strain>
    </source>
</reference>
<dbReference type="GO" id="GO:0046961">
    <property type="term" value="F:proton-transporting ATPase activity, rotational mechanism"/>
    <property type="evidence" value="ECO:0007669"/>
    <property type="project" value="InterPro"/>
</dbReference>
<dbReference type="InterPro" id="IPR002842">
    <property type="entry name" value="ATPase_V1_Esu"/>
</dbReference>
<dbReference type="AlphaFoldDB" id="A0A2Z3JHK6"/>
<dbReference type="GO" id="GO:0046933">
    <property type="term" value="F:proton-transporting ATP synthase activity, rotational mechanism"/>
    <property type="evidence" value="ECO:0007669"/>
    <property type="project" value="UniProtKB-UniRule"/>
</dbReference>
<keyword evidence="6" id="KW-1185">Reference proteome</keyword>
<organism evidence="5 6">
    <name type="scientific">Deinococcus irradiatisoli</name>
    <dbReference type="NCBI Taxonomy" id="2202254"/>
    <lineage>
        <taxon>Bacteria</taxon>
        <taxon>Thermotogati</taxon>
        <taxon>Deinococcota</taxon>
        <taxon>Deinococci</taxon>
        <taxon>Deinococcales</taxon>
        <taxon>Deinococcaceae</taxon>
        <taxon>Deinococcus</taxon>
    </lineage>
</organism>
<dbReference type="HAMAP" id="MF_00311">
    <property type="entry name" value="ATP_synth_E_arch"/>
    <property type="match status" value="1"/>
</dbReference>
<dbReference type="GO" id="GO:0005524">
    <property type="term" value="F:ATP binding"/>
    <property type="evidence" value="ECO:0007669"/>
    <property type="project" value="UniProtKB-UniRule"/>
</dbReference>
<evidence type="ECO:0000256" key="1">
    <source>
        <dbReference type="ARBA" id="ARBA00005901"/>
    </source>
</evidence>
<dbReference type="KEGG" id="dez:DKM44_03695"/>
<name>A0A2Z3JHK6_9DEIO</name>
<evidence type="ECO:0000313" key="6">
    <source>
        <dbReference type="Proteomes" id="UP000245368"/>
    </source>
</evidence>
<dbReference type="Gene3D" id="3.30.2320.30">
    <property type="entry name" value="ATP synthase, E subunit, C-terminal"/>
    <property type="match status" value="1"/>
</dbReference>
<dbReference type="GO" id="GO:0042777">
    <property type="term" value="P:proton motive force-driven plasma membrane ATP synthesis"/>
    <property type="evidence" value="ECO:0007669"/>
    <property type="project" value="UniProtKB-UniRule"/>
</dbReference>
<proteinExistence type="inferred from homology"/>
<dbReference type="Gene3D" id="1.20.5.620">
    <property type="entry name" value="F1F0 ATP synthase subunit B, membrane domain"/>
    <property type="match status" value="1"/>
</dbReference>
<dbReference type="InterPro" id="IPR038495">
    <property type="entry name" value="ATPase_E_C"/>
</dbReference>
<dbReference type="EMBL" id="CP029494">
    <property type="protein sequence ID" value="AWN22449.1"/>
    <property type="molecule type" value="Genomic_DNA"/>
</dbReference>
<keyword evidence="4" id="KW-0066">ATP synthesis</keyword>
<dbReference type="SUPFAM" id="SSF160527">
    <property type="entry name" value="V-type ATPase subunit E-like"/>
    <property type="match status" value="1"/>
</dbReference>
<protein>
    <recommendedName>
        <fullName evidence="4">V-type proton ATPase subunit E</fullName>
    </recommendedName>
    <alternativeName>
        <fullName evidence="4">V-ATPase subunit E</fullName>
    </alternativeName>
</protein>
<dbReference type="RefSeq" id="WP_109825527.1">
    <property type="nucleotide sequence ID" value="NZ_CP029494.1"/>
</dbReference>
<sequence>MALDKLLENEAQSEIERIRAEARDRAGAIVRAAQEQAQTLIDSRTRALDTQMQASLTRARSAADLERSASRLNAGESGMSRAFQLAQHELLAVTRAPEYKEILSRLIEEARGVVPNAEAIEVHPNEAHVARELVTDLDVRESYAVQGGVRVIANGGKSGVTNTLQGRLERLRDSLAPQVSRILSEG</sequence>
<accession>A0A2Z3JHK6</accession>
<keyword evidence="4" id="KW-0375">Hydrogen ion transport</keyword>
<dbReference type="Pfam" id="PF01991">
    <property type="entry name" value="vATP-synt_E"/>
    <property type="match status" value="1"/>
</dbReference>
<evidence type="ECO:0000256" key="2">
    <source>
        <dbReference type="ARBA" id="ARBA00022448"/>
    </source>
</evidence>
<evidence type="ECO:0000256" key="4">
    <source>
        <dbReference type="HAMAP-Rule" id="MF_00311"/>
    </source>
</evidence>